<feature type="region of interest" description="Disordered" evidence="1">
    <location>
        <begin position="1"/>
        <end position="109"/>
    </location>
</feature>
<reference evidence="2" key="1">
    <citation type="journal article" date="2021" name="bioRxiv">
        <title>Whole Genome Assembly and Annotation of Northern Wild Rice, Zizania palustris L., Supports a Whole Genome Duplication in the Zizania Genus.</title>
        <authorList>
            <person name="Haas M."/>
            <person name="Kono T."/>
            <person name="Macchietto M."/>
            <person name="Millas R."/>
            <person name="McGilp L."/>
            <person name="Shao M."/>
            <person name="Duquette J."/>
            <person name="Hirsch C.N."/>
            <person name="Kimball J."/>
        </authorList>
    </citation>
    <scope>NUCLEOTIDE SEQUENCE</scope>
    <source>
        <tissue evidence="2">Fresh leaf tissue</tissue>
    </source>
</reference>
<organism evidence="2 3">
    <name type="scientific">Zizania palustris</name>
    <name type="common">Northern wild rice</name>
    <dbReference type="NCBI Taxonomy" id="103762"/>
    <lineage>
        <taxon>Eukaryota</taxon>
        <taxon>Viridiplantae</taxon>
        <taxon>Streptophyta</taxon>
        <taxon>Embryophyta</taxon>
        <taxon>Tracheophyta</taxon>
        <taxon>Spermatophyta</taxon>
        <taxon>Magnoliopsida</taxon>
        <taxon>Liliopsida</taxon>
        <taxon>Poales</taxon>
        <taxon>Poaceae</taxon>
        <taxon>BOP clade</taxon>
        <taxon>Oryzoideae</taxon>
        <taxon>Oryzeae</taxon>
        <taxon>Zizaniinae</taxon>
        <taxon>Zizania</taxon>
    </lineage>
</organism>
<name>A0A8J5T1K3_ZIZPA</name>
<dbReference type="AlphaFoldDB" id="A0A8J5T1K3"/>
<gene>
    <name evidence="2" type="ORF">GUJ93_ZPchr0006g45954</name>
</gene>
<proteinExistence type="predicted"/>
<keyword evidence="3" id="KW-1185">Reference proteome</keyword>
<reference evidence="2" key="2">
    <citation type="submission" date="2021-02" db="EMBL/GenBank/DDBJ databases">
        <authorList>
            <person name="Kimball J.A."/>
            <person name="Haas M.W."/>
            <person name="Macchietto M."/>
            <person name="Kono T."/>
            <person name="Duquette J."/>
            <person name="Shao M."/>
        </authorList>
    </citation>
    <scope>NUCLEOTIDE SEQUENCE</scope>
    <source>
        <tissue evidence="2">Fresh leaf tissue</tissue>
    </source>
</reference>
<sequence length="177" mass="18136">MRRRGGSTVSAAAAIYDREAAPQIGPGASDGSRRRRSKLESSSCLPRSGGLAGGGLQEQATSICRSREGSGKGAGKSGAEEPHLGKRRRSTDVVEASSDESSTAGSWCEAASRKAGCEADATWSLSLFHSLASRPRPPASPAISTARLLPPETGRPAIAVLLDLDSVLHSCSAGCCS</sequence>
<dbReference type="EMBL" id="JAAALK010000283">
    <property type="protein sequence ID" value="KAG8075502.1"/>
    <property type="molecule type" value="Genomic_DNA"/>
</dbReference>
<protein>
    <submittedName>
        <fullName evidence="2">Uncharacterized protein</fullName>
    </submittedName>
</protein>
<evidence type="ECO:0000313" key="2">
    <source>
        <dbReference type="EMBL" id="KAG8075502.1"/>
    </source>
</evidence>
<accession>A0A8J5T1K3</accession>
<evidence type="ECO:0000256" key="1">
    <source>
        <dbReference type="SAM" id="MobiDB-lite"/>
    </source>
</evidence>
<evidence type="ECO:0000313" key="3">
    <source>
        <dbReference type="Proteomes" id="UP000729402"/>
    </source>
</evidence>
<dbReference type="Proteomes" id="UP000729402">
    <property type="component" value="Unassembled WGS sequence"/>
</dbReference>
<comment type="caution">
    <text evidence="2">The sequence shown here is derived from an EMBL/GenBank/DDBJ whole genome shotgun (WGS) entry which is preliminary data.</text>
</comment>